<dbReference type="InterPro" id="IPR001810">
    <property type="entry name" value="F-box_dom"/>
</dbReference>
<reference evidence="2 3" key="1">
    <citation type="submission" date="2016-03" db="EMBL/GenBank/DDBJ databases">
        <authorList>
            <person name="Devillers H."/>
        </authorList>
    </citation>
    <scope>NUCLEOTIDE SEQUENCE [LARGE SCALE GENOMIC DNA]</scope>
    <source>
        <strain evidence="2">CBS 11717</strain>
    </source>
</reference>
<evidence type="ECO:0000259" key="1">
    <source>
        <dbReference type="PROSITE" id="PS50181"/>
    </source>
</evidence>
<dbReference type="SUPFAM" id="SSF81383">
    <property type="entry name" value="F-box domain"/>
    <property type="match status" value="1"/>
</dbReference>
<sequence length="587" mass="67981">MSAVTPEHNANFSLASLSDYLLEEVFSHLPQPDRLNMCLVNRRFYQVALKLVYRRIYLNDSNVVRSDFMNLAINWTLLSLPPLLSEEESRSLANDKLKKLIATLQSNNQATRCVTWIRINWDLAPSIQKTILEILCNEGSALQRLENVIDPSCNDIIATGKISSGSLTSFDMAPPNAMPEREAPPDYIPNLQKFITRRLSSRITYMNLFMDPLLLFNYITPLHQKLQVADLKLHWRCEFYPQHYFTTPVTEKVRTRLSDIFDIRTLKVLTIISWHESLMSKEKEILRQFEEFKNVEDISLISIKQDTLVLMRLFSSLSQIKRLKIDFVGESLFPSARPELFLTIVHSCKDLEFLDMRFEGLDVPIISIENGLFKIAQQCHCEACTHLFESVLNEKIFLFPEDFIIHDLQDIVTKDIFSMMRLYSLLPYSKACDSYPSVRTHPMDMGSFVSIVNERLFMYRSQMSQLTRPSVLFEMQNGDCEDLDELEMPHSAISRTDIVNYYHAVIHHYRRTYVALLHQFPKLRFLIINDIPTVVTEEDGDRVLHPVFYNEGFKSNLGTACQKSGNSRDDKVLAMKSAQRKGCRRAA</sequence>
<dbReference type="Gene3D" id="1.20.1280.50">
    <property type="match status" value="1"/>
</dbReference>
<dbReference type="Pfam" id="PF00646">
    <property type="entry name" value="F-box"/>
    <property type="match status" value="1"/>
</dbReference>
<keyword evidence="3" id="KW-1185">Reference proteome</keyword>
<dbReference type="AlphaFoldDB" id="A0A1G4KBT8"/>
<dbReference type="SMART" id="SM00256">
    <property type="entry name" value="FBOX"/>
    <property type="match status" value="1"/>
</dbReference>
<feature type="domain" description="F-box" evidence="1">
    <location>
        <begin position="11"/>
        <end position="56"/>
    </location>
</feature>
<dbReference type="STRING" id="1230905.A0A1G4KBT8"/>
<dbReference type="PROSITE" id="PS50181">
    <property type="entry name" value="FBOX"/>
    <property type="match status" value="1"/>
</dbReference>
<organism evidence="2 3">
    <name type="scientific">Lachancea mirantina</name>
    <dbReference type="NCBI Taxonomy" id="1230905"/>
    <lineage>
        <taxon>Eukaryota</taxon>
        <taxon>Fungi</taxon>
        <taxon>Dikarya</taxon>
        <taxon>Ascomycota</taxon>
        <taxon>Saccharomycotina</taxon>
        <taxon>Saccharomycetes</taxon>
        <taxon>Saccharomycetales</taxon>
        <taxon>Saccharomycetaceae</taxon>
        <taxon>Lachancea</taxon>
    </lineage>
</organism>
<dbReference type="EMBL" id="LT598469">
    <property type="protein sequence ID" value="SCV01774.1"/>
    <property type="molecule type" value="Genomic_DNA"/>
</dbReference>
<dbReference type="InterPro" id="IPR036047">
    <property type="entry name" value="F-box-like_dom_sf"/>
</dbReference>
<evidence type="ECO:0000313" key="3">
    <source>
        <dbReference type="Proteomes" id="UP000191024"/>
    </source>
</evidence>
<gene>
    <name evidence="2" type="ORF">LAMI_0G13630G</name>
</gene>
<evidence type="ECO:0000313" key="2">
    <source>
        <dbReference type="EMBL" id="SCV01774.1"/>
    </source>
</evidence>
<dbReference type="OrthoDB" id="2852960at2759"/>
<name>A0A1G4KBT8_9SACH</name>
<protein>
    <submittedName>
        <fullName evidence="2">LAMI_0G13630g1_1</fullName>
    </submittedName>
</protein>
<proteinExistence type="predicted"/>
<dbReference type="Proteomes" id="UP000191024">
    <property type="component" value="Chromosome G"/>
</dbReference>
<accession>A0A1G4KBT8</accession>